<accession>A0A8J6JBY3</accession>
<keyword evidence="2" id="KW-0805">Transcription regulation</keyword>
<dbReference type="Pfam" id="PF04397">
    <property type="entry name" value="LytTR"/>
    <property type="match status" value="1"/>
</dbReference>
<comment type="caution">
    <text evidence="6">The sequence shown here is derived from an EMBL/GenBank/DDBJ whole genome shotgun (WGS) entry which is preliminary data.</text>
</comment>
<feature type="domain" description="HTH LytTR-type" evidence="5">
    <location>
        <begin position="42"/>
        <end position="148"/>
    </location>
</feature>
<keyword evidence="7" id="KW-1185">Reference proteome</keyword>
<reference evidence="6" key="1">
    <citation type="submission" date="2020-08" db="EMBL/GenBank/DDBJ databases">
        <title>Genome public.</title>
        <authorList>
            <person name="Liu C."/>
            <person name="Sun Q."/>
        </authorList>
    </citation>
    <scope>NUCLEOTIDE SEQUENCE</scope>
    <source>
        <strain evidence="6">NSJ-52</strain>
    </source>
</reference>
<gene>
    <name evidence="6" type="ORF">H8S62_09850</name>
</gene>
<protein>
    <submittedName>
        <fullName evidence="6">LytTR family transcriptional regulator</fullName>
    </submittedName>
</protein>
<name>A0A8J6JBY3_9FIRM</name>
<dbReference type="PROSITE" id="PS50930">
    <property type="entry name" value="HTH_LYTTR"/>
    <property type="match status" value="1"/>
</dbReference>
<dbReference type="PANTHER" id="PTHR37299:SF2">
    <property type="entry name" value="HTH LYTTR-TYPE DOMAIN-CONTAINING PROTEIN"/>
    <property type="match status" value="1"/>
</dbReference>
<sequence length="148" mass="16435">MRVEFRPEPGCGEPYLVLVAEERSGETDALMAKLSALGTGPLPGRRGDEARLLGPEEVLRFYGGTKEVFAHCADGSEWQLRERLYELEERFCPGGAFLRISNSEIVNVKRVTGLDLSLAGTIRMTLDGEVVCYVSRRYVKKIKKALGI</sequence>
<keyword evidence="3" id="KW-0238">DNA-binding</keyword>
<dbReference type="Gene3D" id="2.40.50.1020">
    <property type="entry name" value="LytTr DNA-binding domain"/>
    <property type="match status" value="1"/>
</dbReference>
<evidence type="ECO:0000256" key="1">
    <source>
        <dbReference type="ARBA" id="ARBA00022490"/>
    </source>
</evidence>
<keyword evidence="4" id="KW-0804">Transcription</keyword>
<dbReference type="GO" id="GO:0000156">
    <property type="term" value="F:phosphorelay response regulator activity"/>
    <property type="evidence" value="ECO:0007669"/>
    <property type="project" value="InterPro"/>
</dbReference>
<dbReference type="GO" id="GO:0003677">
    <property type="term" value="F:DNA binding"/>
    <property type="evidence" value="ECO:0007669"/>
    <property type="project" value="UniProtKB-KW"/>
</dbReference>
<evidence type="ECO:0000256" key="3">
    <source>
        <dbReference type="ARBA" id="ARBA00023125"/>
    </source>
</evidence>
<dbReference type="RefSeq" id="WP_186919150.1">
    <property type="nucleotide sequence ID" value="NZ_JACOPQ010000007.1"/>
</dbReference>
<organism evidence="6 7">
    <name type="scientific">Lawsonibacter faecis</name>
    <dbReference type="NCBI Taxonomy" id="2763052"/>
    <lineage>
        <taxon>Bacteria</taxon>
        <taxon>Bacillati</taxon>
        <taxon>Bacillota</taxon>
        <taxon>Clostridia</taxon>
        <taxon>Eubacteriales</taxon>
        <taxon>Oscillospiraceae</taxon>
        <taxon>Lawsonibacter</taxon>
    </lineage>
</organism>
<keyword evidence="1" id="KW-0963">Cytoplasm</keyword>
<dbReference type="AlphaFoldDB" id="A0A8J6JBY3"/>
<dbReference type="EMBL" id="JACOPQ010000007">
    <property type="protein sequence ID" value="MBC5737308.1"/>
    <property type="molecule type" value="Genomic_DNA"/>
</dbReference>
<proteinExistence type="predicted"/>
<evidence type="ECO:0000313" key="6">
    <source>
        <dbReference type="EMBL" id="MBC5737308.1"/>
    </source>
</evidence>
<evidence type="ECO:0000259" key="5">
    <source>
        <dbReference type="PROSITE" id="PS50930"/>
    </source>
</evidence>
<dbReference type="InterPro" id="IPR007492">
    <property type="entry name" value="LytTR_DNA-bd_dom"/>
</dbReference>
<evidence type="ECO:0000256" key="2">
    <source>
        <dbReference type="ARBA" id="ARBA00023015"/>
    </source>
</evidence>
<dbReference type="InterPro" id="IPR046947">
    <property type="entry name" value="LytR-like"/>
</dbReference>
<dbReference type="Proteomes" id="UP000607645">
    <property type="component" value="Unassembled WGS sequence"/>
</dbReference>
<evidence type="ECO:0000256" key="4">
    <source>
        <dbReference type="ARBA" id="ARBA00023163"/>
    </source>
</evidence>
<dbReference type="PANTHER" id="PTHR37299">
    <property type="entry name" value="TRANSCRIPTIONAL REGULATOR-RELATED"/>
    <property type="match status" value="1"/>
</dbReference>
<evidence type="ECO:0000313" key="7">
    <source>
        <dbReference type="Proteomes" id="UP000607645"/>
    </source>
</evidence>
<dbReference type="SMART" id="SM00850">
    <property type="entry name" value="LytTR"/>
    <property type="match status" value="1"/>
</dbReference>